<keyword evidence="1" id="KW-0175">Coiled coil</keyword>
<sequence>MNEKTNSSTILGKYTLNNFISKTKHSQAILNSLKPVEPTAPLIYLIPKYIPSKRKTPKYIIGKPKEPKFVPYEPYKGAVDPIIPRKKIIRREVIEKASKNNVDIFDLVTQISDVRVAELNKGKLEAIKNDEPLISRKQWESEVKAYETDIKNLRETNAHLENQVKFQTQVNSELKTLLVAAVGEDLETRVQHLTEDKLQLARALLNSANHLTSHQEQTEWLSGQCEVWRSKFLASSLMVEELARWKSALSKKIDELQENVRCLIDERKLVRSNLLKSHNNLVSSNLYLANEVPSLRTTNILELSTVNQCLSYNLRHSLIRGGSILYKTEINENNLEKSTPAETEALHSLTNPVAMVNKPDLLCNALVGAAMSVGGGQMFLQHPTFQATCCAHCKGEVEDI</sequence>
<proteinExistence type="predicted"/>
<dbReference type="GO" id="GO:0000139">
    <property type="term" value="C:Golgi membrane"/>
    <property type="evidence" value="ECO:0007669"/>
    <property type="project" value="TreeGrafter"/>
</dbReference>
<name>A0AAN7Q5N9_9COLE</name>
<keyword evidence="3" id="KW-1185">Reference proteome</keyword>
<dbReference type="GO" id="GO:0007030">
    <property type="term" value="P:Golgi organization"/>
    <property type="evidence" value="ECO:0007669"/>
    <property type="project" value="InterPro"/>
</dbReference>
<dbReference type="PANTHER" id="PTHR13066">
    <property type="entry name" value="BASIC LEUCINE ZIPPER NUCLEAR FACTOR 1 BLZF1 PROTEIN"/>
    <property type="match status" value="1"/>
</dbReference>
<dbReference type="InterPro" id="IPR027095">
    <property type="entry name" value="Golgin-45"/>
</dbReference>
<feature type="coiled-coil region" evidence="1">
    <location>
        <begin position="239"/>
        <end position="273"/>
    </location>
</feature>
<accession>A0AAN7Q5N9</accession>
<dbReference type="PANTHER" id="PTHR13066:SF2">
    <property type="entry name" value="GOLGIN-45"/>
    <property type="match status" value="1"/>
</dbReference>
<gene>
    <name evidence="2" type="ORF">RN001_004304</name>
</gene>
<comment type="caution">
    <text evidence="2">The sequence shown here is derived from an EMBL/GenBank/DDBJ whole genome shotgun (WGS) entry which is preliminary data.</text>
</comment>
<feature type="coiled-coil region" evidence="1">
    <location>
        <begin position="136"/>
        <end position="170"/>
    </location>
</feature>
<evidence type="ECO:0000256" key="1">
    <source>
        <dbReference type="SAM" id="Coils"/>
    </source>
</evidence>
<dbReference type="AlphaFoldDB" id="A0AAN7Q5N9"/>
<dbReference type="EMBL" id="JARPUR010000002">
    <property type="protein sequence ID" value="KAK4880985.1"/>
    <property type="molecule type" value="Genomic_DNA"/>
</dbReference>
<evidence type="ECO:0000313" key="3">
    <source>
        <dbReference type="Proteomes" id="UP001353858"/>
    </source>
</evidence>
<dbReference type="Proteomes" id="UP001353858">
    <property type="component" value="Unassembled WGS sequence"/>
</dbReference>
<protein>
    <recommendedName>
        <fullName evidence="4">Golgin-45</fullName>
    </recommendedName>
</protein>
<dbReference type="GO" id="GO:0043001">
    <property type="term" value="P:Golgi to plasma membrane protein transport"/>
    <property type="evidence" value="ECO:0007669"/>
    <property type="project" value="InterPro"/>
</dbReference>
<evidence type="ECO:0000313" key="2">
    <source>
        <dbReference type="EMBL" id="KAK4880985.1"/>
    </source>
</evidence>
<organism evidence="2 3">
    <name type="scientific">Aquatica leii</name>
    <dbReference type="NCBI Taxonomy" id="1421715"/>
    <lineage>
        <taxon>Eukaryota</taxon>
        <taxon>Metazoa</taxon>
        <taxon>Ecdysozoa</taxon>
        <taxon>Arthropoda</taxon>
        <taxon>Hexapoda</taxon>
        <taxon>Insecta</taxon>
        <taxon>Pterygota</taxon>
        <taxon>Neoptera</taxon>
        <taxon>Endopterygota</taxon>
        <taxon>Coleoptera</taxon>
        <taxon>Polyphaga</taxon>
        <taxon>Elateriformia</taxon>
        <taxon>Elateroidea</taxon>
        <taxon>Lampyridae</taxon>
        <taxon>Luciolinae</taxon>
        <taxon>Aquatica</taxon>
    </lineage>
</organism>
<reference evidence="3" key="1">
    <citation type="submission" date="2023-01" db="EMBL/GenBank/DDBJ databases">
        <title>Key to firefly adult light organ development and bioluminescence: homeobox transcription factors regulate luciferase expression and transportation to peroxisome.</title>
        <authorList>
            <person name="Fu X."/>
        </authorList>
    </citation>
    <scope>NUCLEOTIDE SEQUENCE [LARGE SCALE GENOMIC DNA]</scope>
</reference>
<evidence type="ECO:0008006" key="4">
    <source>
        <dbReference type="Google" id="ProtNLM"/>
    </source>
</evidence>